<feature type="region of interest" description="Disordered" evidence="1">
    <location>
        <begin position="1"/>
        <end position="49"/>
    </location>
</feature>
<feature type="compositionally biased region" description="Polar residues" evidence="1">
    <location>
        <begin position="1"/>
        <end position="22"/>
    </location>
</feature>
<evidence type="ECO:0000313" key="3">
    <source>
        <dbReference type="Proteomes" id="UP001529510"/>
    </source>
</evidence>
<evidence type="ECO:0000313" key="2">
    <source>
        <dbReference type="EMBL" id="KAL0199830.1"/>
    </source>
</evidence>
<name>A0ABD0RMS8_CIRMR</name>
<accession>A0ABD0RMS8</accession>
<feature type="non-terminal residue" evidence="2">
    <location>
        <position position="1"/>
    </location>
</feature>
<comment type="caution">
    <text evidence="2">The sequence shown here is derived from an EMBL/GenBank/DDBJ whole genome shotgun (WGS) entry which is preliminary data.</text>
</comment>
<keyword evidence="3" id="KW-1185">Reference proteome</keyword>
<protein>
    <submittedName>
        <fullName evidence="2">Uncharacterized protein</fullName>
    </submittedName>
</protein>
<dbReference type="AlphaFoldDB" id="A0ABD0RMS8"/>
<dbReference type="Proteomes" id="UP001529510">
    <property type="component" value="Unassembled WGS sequence"/>
</dbReference>
<evidence type="ECO:0000256" key="1">
    <source>
        <dbReference type="SAM" id="MobiDB-lite"/>
    </source>
</evidence>
<reference evidence="2 3" key="1">
    <citation type="submission" date="2024-05" db="EMBL/GenBank/DDBJ databases">
        <title>Genome sequencing and assembly of Indian major carp, Cirrhinus mrigala (Hamilton, 1822).</title>
        <authorList>
            <person name="Mohindra V."/>
            <person name="Chowdhury L.M."/>
            <person name="Lal K."/>
            <person name="Jena J.K."/>
        </authorList>
    </citation>
    <scope>NUCLEOTIDE SEQUENCE [LARGE SCALE GENOMIC DNA]</scope>
    <source>
        <strain evidence="2">CM1030</strain>
        <tissue evidence="2">Blood</tissue>
    </source>
</reference>
<proteinExistence type="predicted"/>
<organism evidence="2 3">
    <name type="scientific">Cirrhinus mrigala</name>
    <name type="common">Mrigala</name>
    <dbReference type="NCBI Taxonomy" id="683832"/>
    <lineage>
        <taxon>Eukaryota</taxon>
        <taxon>Metazoa</taxon>
        <taxon>Chordata</taxon>
        <taxon>Craniata</taxon>
        <taxon>Vertebrata</taxon>
        <taxon>Euteleostomi</taxon>
        <taxon>Actinopterygii</taxon>
        <taxon>Neopterygii</taxon>
        <taxon>Teleostei</taxon>
        <taxon>Ostariophysi</taxon>
        <taxon>Cypriniformes</taxon>
        <taxon>Cyprinidae</taxon>
        <taxon>Labeoninae</taxon>
        <taxon>Labeonini</taxon>
        <taxon>Cirrhinus</taxon>
    </lineage>
</organism>
<dbReference type="EMBL" id="JAMKFB020000002">
    <property type="protein sequence ID" value="KAL0199830.1"/>
    <property type="molecule type" value="Genomic_DNA"/>
</dbReference>
<gene>
    <name evidence="2" type="ORF">M9458_003017</name>
</gene>
<sequence>SNPEIQVSSTIRPHSPNGNEGVTSRLSSSPPKSSMWPNLSSTHKKGTRI</sequence>
<feature type="compositionally biased region" description="Low complexity" evidence="1">
    <location>
        <begin position="24"/>
        <end position="37"/>
    </location>
</feature>